<dbReference type="Proteomes" id="UP000814033">
    <property type="component" value="Unassembled WGS sequence"/>
</dbReference>
<reference evidence="1" key="1">
    <citation type="submission" date="2021-02" db="EMBL/GenBank/DDBJ databases">
        <authorList>
            <consortium name="DOE Joint Genome Institute"/>
            <person name="Ahrendt S."/>
            <person name="Looney B.P."/>
            <person name="Miyauchi S."/>
            <person name="Morin E."/>
            <person name="Drula E."/>
            <person name="Courty P.E."/>
            <person name="Chicoki N."/>
            <person name="Fauchery L."/>
            <person name="Kohler A."/>
            <person name="Kuo A."/>
            <person name="Labutti K."/>
            <person name="Pangilinan J."/>
            <person name="Lipzen A."/>
            <person name="Riley R."/>
            <person name="Andreopoulos W."/>
            <person name="He G."/>
            <person name="Johnson J."/>
            <person name="Barry K.W."/>
            <person name="Grigoriev I.V."/>
            <person name="Nagy L."/>
            <person name="Hibbett D."/>
            <person name="Henrissat B."/>
            <person name="Matheny P.B."/>
            <person name="Labbe J."/>
            <person name="Martin F."/>
        </authorList>
    </citation>
    <scope>NUCLEOTIDE SEQUENCE</scope>
    <source>
        <strain evidence="1">FP105234-sp</strain>
    </source>
</reference>
<sequence>MYRHPVKSRSRHCLARPQKTPNRRRHSMSVTRLAPGKPLRSKNGATSPESPVDAAIQSMPESNLALKWCIADTADPYDCGHDLDALAAFMPLTLACSPTSLPFCCQSPTTDGLIFEDSVTYLRCIASLPSLSSPLCTVKASGGPDGRVGRRNGSSCSTAGGARRCVPAHGAL</sequence>
<organism evidence="1 2">
    <name type="scientific">Auriscalpium vulgare</name>
    <dbReference type="NCBI Taxonomy" id="40419"/>
    <lineage>
        <taxon>Eukaryota</taxon>
        <taxon>Fungi</taxon>
        <taxon>Dikarya</taxon>
        <taxon>Basidiomycota</taxon>
        <taxon>Agaricomycotina</taxon>
        <taxon>Agaricomycetes</taxon>
        <taxon>Russulales</taxon>
        <taxon>Auriscalpiaceae</taxon>
        <taxon>Auriscalpium</taxon>
    </lineage>
</organism>
<dbReference type="EMBL" id="MU276048">
    <property type="protein sequence ID" value="KAI0042782.1"/>
    <property type="molecule type" value="Genomic_DNA"/>
</dbReference>
<comment type="caution">
    <text evidence="1">The sequence shown here is derived from an EMBL/GenBank/DDBJ whole genome shotgun (WGS) entry which is preliminary data.</text>
</comment>
<reference evidence="1" key="2">
    <citation type="journal article" date="2022" name="New Phytol.">
        <title>Evolutionary transition to the ectomycorrhizal habit in the genomes of a hyperdiverse lineage of mushroom-forming fungi.</title>
        <authorList>
            <person name="Looney B."/>
            <person name="Miyauchi S."/>
            <person name="Morin E."/>
            <person name="Drula E."/>
            <person name="Courty P.E."/>
            <person name="Kohler A."/>
            <person name="Kuo A."/>
            <person name="LaButti K."/>
            <person name="Pangilinan J."/>
            <person name="Lipzen A."/>
            <person name="Riley R."/>
            <person name="Andreopoulos W."/>
            <person name="He G."/>
            <person name="Johnson J."/>
            <person name="Nolan M."/>
            <person name="Tritt A."/>
            <person name="Barry K.W."/>
            <person name="Grigoriev I.V."/>
            <person name="Nagy L.G."/>
            <person name="Hibbett D."/>
            <person name="Henrissat B."/>
            <person name="Matheny P.B."/>
            <person name="Labbe J."/>
            <person name="Martin F.M."/>
        </authorList>
    </citation>
    <scope>NUCLEOTIDE SEQUENCE</scope>
    <source>
        <strain evidence="1">FP105234-sp</strain>
    </source>
</reference>
<evidence type="ECO:0000313" key="1">
    <source>
        <dbReference type="EMBL" id="KAI0042782.1"/>
    </source>
</evidence>
<accession>A0ACB8RFV3</accession>
<keyword evidence="2" id="KW-1185">Reference proteome</keyword>
<protein>
    <submittedName>
        <fullName evidence="1">Uncharacterized protein</fullName>
    </submittedName>
</protein>
<evidence type="ECO:0000313" key="2">
    <source>
        <dbReference type="Proteomes" id="UP000814033"/>
    </source>
</evidence>
<gene>
    <name evidence="1" type="ORF">FA95DRAFT_533218</name>
</gene>
<name>A0ACB8RFV3_9AGAM</name>
<proteinExistence type="predicted"/>